<dbReference type="Proteomes" id="UP000007953">
    <property type="component" value="Chromosome"/>
</dbReference>
<name>F6FY87_RALS8</name>
<sequence length="53" mass="5936">MHSCAVDASGHRGGRSGHRQKTLEMKKAMLVAPRNCLVPQRALNHVWRRSGRS</sequence>
<dbReference type="PATRIC" id="fig|1031711.3.peg.570"/>
<evidence type="ECO:0000313" key="3">
    <source>
        <dbReference type="Proteomes" id="UP000007953"/>
    </source>
</evidence>
<proteinExistence type="predicted"/>
<accession>F6FY87</accession>
<dbReference type="EMBL" id="CP002819">
    <property type="protein sequence ID" value="AEG67892.1"/>
    <property type="molecule type" value="Genomic_DNA"/>
</dbReference>
<evidence type="ECO:0000313" key="2">
    <source>
        <dbReference type="EMBL" id="AEG67892.1"/>
    </source>
</evidence>
<gene>
    <name evidence="2" type="ordered locus">RSPO_c00590</name>
</gene>
<feature type="region of interest" description="Disordered" evidence="1">
    <location>
        <begin position="1"/>
        <end position="22"/>
    </location>
</feature>
<dbReference type="AlphaFoldDB" id="F6FY87"/>
<organism evidence="2 3">
    <name type="scientific">Ralstonia solanacearum (strain Po82)</name>
    <dbReference type="NCBI Taxonomy" id="1031711"/>
    <lineage>
        <taxon>Bacteria</taxon>
        <taxon>Pseudomonadati</taxon>
        <taxon>Pseudomonadota</taxon>
        <taxon>Betaproteobacteria</taxon>
        <taxon>Burkholderiales</taxon>
        <taxon>Burkholderiaceae</taxon>
        <taxon>Ralstonia</taxon>
        <taxon>Ralstonia solanacearum species complex</taxon>
    </lineage>
</organism>
<evidence type="ECO:0000256" key="1">
    <source>
        <dbReference type="SAM" id="MobiDB-lite"/>
    </source>
</evidence>
<dbReference type="KEGG" id="rsn:RSPO_c00590"/>
<dbReference type="HOGENOM" id="CLU_3065389_0_0_4"/>
<reference evidence="2 3" key="1">
    <citation type="journal article" date="2011" name="J. Bacteriol.">
        <title>Complete genome sequence of the plant pathogen Ralstonia solanacearum strain Po82.</title>
        <authorList>
            <person name="Xu J."/>
            <person name="Zheng H.J."/>
            <person name="Liu L."/>
            <person name="Pan Z.C."/>
            <person name="Prior P."/>
            <person name="Tang B."/>
            <person name="Xu J.S."/>
            <person name="Zhang H."/>
            <person name="Tian Q."/>
            <person name="Zhang L.Q."/>
            <person name="Feng J."/>
        </authorList>
    </citation>
    <scope>NUCLEOTIDE SEQUENCE [LARGE SCALE GENOMIC DNA]</scope>
    <source>
        <strain evidence="2 3">Po82</strain>
    </source>
</reference>
<protein>
    <submittedName>
        <fullName evidence="2">Uncharacterized protein</fullName>
    </submittedName>
</protein>